<proteinExistence type="predicted"/>
<gene>
    <name evidence="1" type="ORF">LTR37_019835</name>
</gene>
<dbReference type="Proteomes" id="UP001281147">
    <property type="component" value="Unassembled WGS sequence"/>
</dbReference>
<evidence type="ECO:0000313" key="2">
    <source>
        <dbReference type="Proteomes" id="UP001281147"/>
    </source>
</evidence>
<evidence type="ECO:0000313" key="1">
    <source>
        <dbReference type="EMBL" id="KAK3686404.1"/>
    </source>
</evidence>
<sequence>MRFDEAFLRNKRQAKKDKEPTPPLLSDTQEIPRALLNPTDKINLCVAEAVDFWNNHILTTNVPAHLPFQRKKHEAKFQVGVPGVLQHLFLVSTWTIWITKSGSDPLRNRTLCQSRGLAFRGLNRMLSTAVTDVSGYALACTIMALMADFGLSQAQAWEFHLDAVRKIVQCRGGFQACMAELPDMRQLFLTFLVLDVLTAAFRETSRLGAETVATQAEYVALLPNIEQQLVLNGDPGPQVLLQAIVQVTALRIEIRRSSTERRCKVSTLSRAGELYHQIRRFDPQAWAVQVVIYGRTRPEHLGEQPSEQSLAAWSTLALCYQSAALLYLLLSVPTGHQQAVTAMMIAQAESALASEINAIFALADPDPDAAVGTQLWKFTNWPLLISLRTRQAAVCNTGDVRECLARLEEIAVATGIRSWLAIGIDMILR</sequence>
<protein>
    <submittedName>
        <fullName evidence="1">Uncharacterized protein</fullName>
    </submittedName>
</protein>
<organism evidence="1 2">
    <name type="scientific">Vermiconidia calcicola</name>
    <dbReference type="NCBI Taxonomy" id="1690605"/>
    <lineage>
        <taxon>Eukaryota</taxon>
        <taxon>Fungi</taxon>
        <taxon>Dikarya</taxon>
        <taxon>Ascomycota</taxon>
        <taxon>Pezizomycotina</taxon>
        <taxon>Dothideomycetes</taxon>
        <taxon>Dothideomycetidae</taxon>
        <taxon>Mycosphaerellales</taxon>
        <taxon>Extremaceae</taxon>
        <taxon>Vermiconidia</taxon>
    </lineage>
</organism>
<reference evidence="1" key="1">
    <citation type="submission" date="2023-07" db="EMBL/GenBank/DDBJ databases">
        <title>Black Yeasts Isolated from many extreme environments.</title>
        <authorList>
            <person name="Coleine C."/>
            <person name="Stajich J.E."/>
            <person name="Selbmann L."/>
        </authorList>
    </citation>
    <scope>NUCLEOTIDE SEQUENCE</scope>
    <source>
        <strain evidence="1">CCFEE 5714</strain>
    </source>
</reference>
<keyword evidence="2" id="KW-1185">Reference proteome</keyword>
<name>A0ACC3ME71_9PEZI</name>
<dbReference type="EMBL" id="JAUTXU010000321">
    <property type="protein sequence ID" value="KAK3686404.1"/>
    <property type="molecule type" value="Genomic_DNA"/>
</dbReference>
<accession>A0ACC3ME71</accession>
<comment type="caution">
    <text evidence="1">The sequence shown here is derived from an EMBL/GenBank/DDBJ whole genome shotgun (WGS) entry which is preliminary data.</text>
</comment>